<dbReference type="AlphaFoldDB" id="G7WKN4"/>
<dbReference type="Proteomes" id="UP000005877">
    <property type="component" value="Chromosome"/>
</dbReference>
<organism evidence="1 2">
    <name type="scientific">Methanothrix harundinacea (strain 6Ac)</name>
    <name type="common">Methanosaeta harundinacea</name>
    <dbReference type="NCBI Taxonomy" id="1110509"/>
    <lineage>
        <taxon>Archaea</taxon>
        <taxon>Methanobacteriati</taxon>
        <taxon>Methanobacteriota</taxon>
        <taxon>Stenosarchaea group</taxon>
        <taxon>Methanomicrobia</taxon>
        <taxon>Methanotrichales</taxon>
        <taxon>Methanotrichaceae</taxon>
        <taxon>Methanothrix</taxon>
    </lineage>
</organism>
<keyword evidence="1" id="KW-0808">Transferase</keyword>
<keyword evidence="2" id="KW-1185">Reference proteome</keyword>
<dbReference type="InterPro" id="IPR007710">
    <property type="entry name" value="Nucleoside_deoxyribTrfase"/>
</dbReference>
<proteinExistence type="predicted"/>
<evidence type="ECO:0000313" key="2">
    <source>
        <dbReference type="Proteomes" id="UP000005877"/>
    </source>
</evidence>
<gene>
    <name evidence="1" type="ordered locus">Mhar_0121</name>
</gene>
<dbReference type="STRING" id="1110509.Mhar_0121"/>
<sequence length="174" mass="18575">MPRGGREGGGIMRKKTEDKVAVYLAGPLFSRAEVEWAGSLKREMEAALGERIEVIWPFEVASGSKGEIFQANLAALIRSPLMVAVLDGPAVDDGTAWEVGCHFALFGRRAIGIRTDVRKAGEAPDSRVNLMIEEACRAVVGEVGVLLRELAAALEEVSPPELNAIGPKAPEPAE</sequence>
<evidence type="ECO:0000313" key="1">
    <source>
        <dbReference type="EMBL" id="AET63513.1"/>
    </source>
</evidence>
<dbReference type="KEGG" id="mhi:Mhar_0121"/>
<dbReference type="GO" id="GO:0016740">
    <property type="term" value="F:transferase activity"/>
    <property type="evidence" value="ECO:0007669"/>
    <property type="project" value="UniProtKB-KW"/>
</dbReference>
<dbReference type="PATRIC" id="fig|1110509.7.peg.130"/>
<name>G7WKN4_METH6</name>
<dbReference type="SUPFAM" id="SSF52309">
    <property type="entry name" value="N-(deoxy)ribosyltransferase-like"/>
    <property type="match status" value="1"/>
</dbReference>
<dbReference type="HOGENOM" id="CLU_117644_2_0_2"/>
<protein>
    <submittedName>
        <fullName evidence="1">Nucleoside 2-deoxyribosyltransferase</fullName>
    </submittedName>
</protein>
<accession>G7WKN4</accession>
<dbReference type="EMBL" id="CP003117">
    <property type="protein sequence ID" value="AET63513.1"/>
    <property type="molecule type" value="Genomic_DNA"/>
</dbReference>
<reference evidence="1 2" key="1">
    <citation type="journal article" date="2012" name="PLoS ONE">
        <title>The genome characteristics and predicted function of methyl-group oxidation pathway in the obligate aceticlastic methanogens, Methanosaeta spp.</title>
        <authorList>
            <person name="Zhu J."/>
            <person name="Zheng H."/>
            <person name="Ai G."/>
            <person name="Zhang G."/>
            <person name="Liu D."/>
            <person name="Liu X."/>
            <person name="Dong X."/>
        </authorList>
    </citation>
    <scope>NUCLEOTIDE SEQUENCE [LARGE SCALE GENOMIC DNA]</scope>
    <source>
        <strain evidence="1 2">6Ac</strain>
    </source>
</reference>
<dbReference type="Pfam" id="PF05014">
    <property type="entry name" value="Nuc_deoxyrib_tr"/>
    <property type="match status" value="1"/>
</dbReference>
<dbReference type="Gene3D" id="3.40.50.450">
    <property type="match status" value="1"/>
</dbReference>